<dbReference type="Proteomes" id="UP000241587">
    <property type="component" value="Unassembled WGS sequence"/>
</dbReference>
<name>A0A2T4H0G4_FUSCU</name>
<dbReference type="OrthoDB" id="5084952at2759"/>
<proteinExistence type="predicted"/>
<dbReference type="AlphaFoldDB" id="A0A2T4H0G4"/>
<sequence>PTLEEELDLPMEIGDKDEEEIALTYPNFYEDKVTKLKYNNLLNAAKFNSKVAKNKIKELEGKLYKEHIEYTVALTAIRKDLGEILKLY</sequence>
<gene>
    <name evidence="1" type="ORF">FCULG_00007535</name>
</gene>
<keyword evidence="2" id="KW-1185">Reference proteome</keyword>
<evidence type="ECO:0000313" key="2">
    <source>
        <dbReference type="Proteomes" id="UP000241587"/>
    </source>
</evidence>
<evidence type="ECO:0000313" key="1">
    <source>
        <dbReference type="EMBL" id="PTD09281.1"/>
    </source>
</evidence>
<protein>
    <recommendedName>
        <fullName evidence="3">Merozoite surface protein 1</fullName>
    </recommendedName>
</protein>
<organism evidence="1 2">
    <name type="scientific">Fusarium culmorum</name>
    <dbReference type="NCBI Taxonomy" id="5516"/>
    <lineage>
        <taxon>Eukaryota</taxon>
        <taxon>Fungi</taxon>
        <taxon>Dikarya</taxon>
        <taxon>Ascomycota</taxon>
        <taxon>Pezizomycotina</taxon>
        <taxon>Sordariomycetes</taxon>
        <taxon>Hypocreomycetidae</taxon>
        <taxon>Hypocreales</taxon>
        <taxon>Nectriaceae</taxon>
        <taxon>Fusarium</taxon>
    </lineage>
</organism>
<accession>A0A2T4H0G4</accession>
<dbReference type="EMBL" id="PVEM01000003">
    <property type="protein sequence ID" value="PTD09281.1"/>
    <property type="molecule type" value="Genomic_DNA"/>
</dbReference>
<feature type="non-terminal residue" evidence="1">
    <location>
        <position position="1"/>
    </location>
</feature>
<evidence type="ECO:0008006" key="3">
    <source>
        <dbReference type="Google" id="ProtNLM"/>
    </source>
</evidence>
<reference evidence="1 2" key="1">
    <citation type="submission" date="2018-02" db="EMBL/GenBank/DDBJ databases">
        <title>Fusarium culmorum secondary metabolites in fungal-bacterial-plant interactions.</title>
        <authorList>
            <person name="Schmidt R."/>
        </authorList>
    </citation>
    <scope>NUCLEOTIDE SEQUENCE [LARGE SCALE GENOMIC DNA]</scope>
    <source>
        <strain evidence="1 2">PV</strain>
    </source>
</reference>
<comment type="caution">
    <text evidence="1">The sequence shown here is derived from an EMBL/GenBank/DDBJ whole genome shotgun (WGS) entry which is preliminary data.</text>
</comment>